<dbReference type="InterPro" id="IPR036890">
    <property type="entry name" value="HATPase_C_sf"/>
</dbReference>
<dbReference type="Pfam" id="PF02518">
    <property type="entry name" value="HATPase_c"/>
    <property type="match status" value="1"/>
</dbReference>
<evidence type="ECO:0000256" key="1">
    <source>
        <dbReference type="ARBA" id="ARBA00000085"/>
    </source>
</evidence>
<dbReference type="EC" id="2.7.13.3" evidence="2"/>
<feature type="domain" description="Histidine kinase" evidence="5">
    <location>
        <begin position="164"/>
        <end position="374"/>
    </location>
</feature>
<keyword evidence="3" id="KW-0597">Phosphoprotein</keyword>
<comment type="catalytic activity">
    <reaction evidence="1">
        <text>ATP + protein L-histidine = ADP + protein N-phospho-L-histidine.</text>
        <dbReference type="EC" id="2.7.13.3"/>
    </reaction>
</comment>
<dbReference type="SMART" id="SM00387">
    <property type="entry name" value="HATPase_c"/>
    <property type="match status" value="1"/>
</dbReference>
<evidence type="ECO:0000256" key="4">
    <source>
        <dbReference type="SAM" id="MobiDB-lite"/>
    </source>
</evidence>
<gene>
    <name evidence="6" type="ORF">PAMC26577_21910</name>
</gene>
<comment type="caution">
    <text evidence="6">The sequence shown here is derived from an EMBL/GenBank/DDBJ whole genome shotgun (WGS) entry which is preliminary data.</text>
</comment>
<dbReference type="Proteomes" id="UP000195221">
    <property type="component" value="Unassembled WGS sequence"/>
</dbReference>
<name>A0A242ML93_CABSO</name>
<protein>
    <recommendedName>
        <fullName evidence="2">histidine kinase</fullName>
        <ecNumber evidence="2">2.7.13.3</ecNumber>
    </recommendedName>
</protein>
<dbReference type="PANTHER" id="PTHR43547:SF2">
    <property type="entry name" value="HYBRID SIGNAL TRANSDUCTION HISTIDINE KINASE C"/>
    <property type="match status" value="1"/>
</dbReference>
<dbReference type="GO" id="GO:0000155">
    <property type="term" value="F:phosphorelay sensor kinase activity"/>
    <property type="evidence" value="ECO:0007669"/>
    <property type="project" value="TreeGrafter"/>
</dbReference>
<dbReference type="AlphaFoldDB" id="A0A242ML93"/>
<dbReference type="EMBL" id="NBTZ01000096">
    <property type="protein sequence ID" value="OTP72096.1"/>
    <property type="molecule type" value="Genomic_DNA"/>
</dbReference>
<reference evidence="6 7" key="1">
    <citation type="submission" date="2017-03" db="EMBL/GenBank/DDBJ databases">
        <title>Genome analysis of strain PAMC 26577.</title>
        <authorList>
            <person name="Oh H.-M."/>
            <person name="Yang J.-A."/>
        </authorList>
    </citation>
    <scope>NUCLEOTIDE SEQUENCE [LARGE SCALE GENOMIC DNA]</scope>
    <source>
        <strain evidence="6 7">PAMC 26577</strain>
    </source>
</reference>
<organism evidence="6 7">
    <name type="scientific">Caballeronia sordidicola</name>
    <name type="common">Burkholderia sordidicola</name>
    <dbReference type="NCBI Taxonomy" id="196367"/>
    <lineage>
        <taxon>Bacteria</taxon>
        <taxon>Pseudomonadati</taxon>
        <taxon>Pseudomonadota</taxon>
        <taxon>Betaproteobacteria</taxon>
        <taxon>Burkholderiales</taxon>
        <taxon>Burkholderiaceae</taxon>
        <taxon>Caballeronia</taxon>
    </lineage>
</organism>
<evidence type="ECO:0000313" key="6">
    <source>
        <dbReference type="EMBL" id="OTP72096.1"/>
    </source>
</evidence>
<dbReference type="SUPFAM" id="SSF55874">
    <property type="entry name" value="ATPase domain of HSP90 chaperone/DNA topoisomerase II/histidine kinase"/>
    <property type="match status" value="1"/>
</dbReference>
<dbReference type="PRINTS" id="PR00344">
    <property type="entry name" value="BCTRLSENSOR"/>
</dbReference>
<accession>A0A242ML93</accession>
<evidence type="ECO:0000256" key="3">
    <source>
        <dbReference type="ARBA" id="ARBA00022553"/>
    </source>
</evidence>
<dbReference type="InterPro" id="IPR003594">
    <property type="entry name" value="HATPase_dom"/>
</dbReference>
<dbReference type="Gene3D" id="3.30.565.10">
    <property type="entry name" value="Histidine kinase-like ATPase, C-terminal domain"/>
    <property type="match status" value="1"/>
</dbReference>
<evidence type="ECO:0000256" key="2">
    <source>
        <dbReference type="ARBA" id="ARBA00012438"/>
    </source>
</evidence>
<sequence length="380" mass="41285">MMHNFLANNRSELIERCKAKVAQRPLRAATPKQLQNGVPMFLEQLIKTLRVEQTTRPLDSREISGPSDGETSMSEVGTSAAQHGRELLSLGYTVDQVVHDYGDLCQSITDLAFERDAPFQIDEFRTLNRCLDNAIADAVTEFSYQRDSAADEKRTIEANQQAGFFAHELRNALGTASLAFVAAKAGNLSFSGATGSILERSLIALGELIDQSLTEIYVTAGKTVHSKMFSLAEFIDEVKLAAELLAQVKGCKFTVSLVDEELAISGDRNLLYAAVGNLVQNALKFTHAHTEVTLNAYAVADRILVDVKDHCGGLPAGEAEKMFLPFTQNSDDKSGLGLGLSIARRSVESNDGTLSVRDVPGTGCIFTINMPRYSTTAQKS</sequence>
<dbReference type="InterPro" id="IPR005467">
    <property type="entry name" value="His_kinase_dom"/>
</dbReference>
<evidence type="ECO:0000313" key="7">
    <source>
        <dbReference type="Proteomes" id="UP000195221"/>
    </source>
</evidence>
<feature type="region of interest" description="Disordered" evidence="4">
    <location>
        <begin position="56"/>
        <end position="75"/>
    </location>
</feature>
<dbReference type="PANTHER" id="PTHR43547">
    <property type="entry name" value="TWO-COMPONENT HISTIDINE KINASE"/>
    <property type="match status" value="1"/>
</dbReference>
<dbReference type="RefSeq" id="WP_179197487.1">
    <property type="nucleotide sequence ID" value="NZ_NBTZ01000096.1"/>
</dbReference>
<dbReference type="PROSITE" id="PS50109">
    <property type="entry name" value="HIS_KIN"/>
    <property type="match status" value="1"/>
</dbReference>
<proteinExistence type="predicted"/>
<evidence type="ECO:0000259" key="5">
    <source>
        <dbReference type="PROSITE" id="PS50109"/>
    </source>
</evidence>
<dbReference type="InterPro" id="IPR004358">
    <property type="entry name" value="Sig_transdc_His_kin-like_C"/>
</dbReference>